<evidence type="ECO:0000313" key="3">
    <source>
        <dbReference type="Proteomes" id="UP000517916"/>
    </source>
</evidence>
<gene>
    <name evidence="2" type="ORF">BC739_001735</name>
</gene>
<name>A0ABR6BCC8_9PSEU</name>
<dbReference type="RefSeq" id="WP_182836817.1">
    <property type="nucleotide sequence ID" value="NZ_BAAABQ010000001.1"/>
</dbReference>
<sequence length="118" mass="13354">MPVHHLEVHRGLALVPHENAQFEGITRFSGCDMTRFEDEATLGNAWFDKPGIYGLATREAWVRLDVADTVLGHRCWPPGYVVREVEDRPEGYTEGRWGRLLEQRPPQETDPAPAESGT</sequence>
<protein>
    <submittedName>
        <fullName evidence="2">Uncharacterized protein</fullName>
    </submittedName>
</protein>
<reference evidence="2 3" key="1">
    <citation type="submission" date="2020-08" db="EMBL/GenBank/DDBJ databases">
        <title>Genomic Encyclopedia of Archaeal and Bacterial Type Strains, Phase II (KMG-II): from individual species to whole genera.</title>
        <authorList>
            <person name="Goeker M."/>
        </authorList>
    </citation>
    <scope>NUCLEOTIDE SEQUENCE [LARGE SCALE GENOMIC DNA]</scope>
    <source>
        <strain evidence="2 3">DSM 43850</strain>
    </source>
</reference>
<evidence type="ECO:0000256" key="1">
    <source>
        <dbReference type="SAM" id="MobiDB-lite"/>
    </source>
</evidence>
<dbReference type="EMBL" id="JACJID010000001">
    <property type="protein sequence ID" value="MBA8924538.1"/>
    <property type="molecule type" value="Genomic_DNA"/>
</dbReference>
<accession>A0ABR6BCC8</accession>
<organism evidence="2 3">
    <name type="scientific">Kutzneria viridogrisea</name>
    <dbReference type="NCBI Taxonomy" id="47990"/>
    <lineage>
        <taxon>Bacteria</taxon>
        <taxon>Bacillati</taxon>
        <taxon>Actinomycetota</taxon>
        <taxon>Actinomycetes</taxon>
        <taxon>Pseudonocardiales</taxon>
        <taxon>Pseudonocardiaceae</taxon>
        <taxon>Kutzneria</taxon>
    </lineage>
</organism>
<evidence type="ECO:0000313" key="2">
    <source>
        <dbReference type="EMBL" id="MBA8924538.1"/>
    </source>
</evidence>
<proteinExistence type="predicted"/>
<keyword evidence="3" id="KW-1185">Reference proteome</keyword>
<dbReference type="Proteomes" id="UP000517916">
    <property type="component" value="Unassembled WGS sequence"/>
</dbReference>
<feature type="compositionally biased region" description="Basic and acidic residues" evidence="1">
    <location>
        <begin position="87"/>
        <end position="107"/>
    </location>
</feature>
<comment type="caution">
    <text evidence="2">The sequence shown here is derived from an EMBL/GenBank/DDBJ whole genome shotgun (WGS) entry which is preliminary data.</text>
</comment>
<feature type="region of interest" description="Disordered" evidence="1">
    <location>
        <begin position="87"/>
        <end position="118"/>
    </location>
</feature>